<dbReference type="AlphaFoldDB" id="A0A699JL62"/>
<proteinExistence type="predicted"/>
<protein>
    <submittedName>
        <fullName evidence="2">Uncharacterized protein</fullName>
    </submittedName>
</protein>
<sequence>MVAPVISISSDSSDESVGSSILQVILFGFIPIEVPVVPADLRVTSEVGAAAVTSLAERHVSSAPHDAMVSRWRSRVASRPSSASGSLSPTTSTSEIPTAPILPAPPTIVTPSIYIISPIFAPPGVCRRRAILIQPGQDILVGRLYRTYPSGPCRALTARKTFSSLGTEVHIKSFRSLYFLFIIRPFIIRPFISKPFSSISCFRSPTTTVPSFIPDSRALYPTRVDLLPPHKRFRDSYSSVDSIEEDIDANVLENIKDDVAVVEAIADIDVEAGVDTEVGVDVVARIDIPVGNLMPDDVEHLDQVEEVVQGIYGYIMEIPL</sequence>
<accession>A0A699JL62</accession>
<evidence type="ECO:0000313" key="2">
    <source>
        <dbReference type="EMBL" id="GFA43697.1"/>
    </source>
</evidence>
<comment type="caution">
    <text evidence="2">The sequence shown here is derived from an EMBL/GenBank/DDBJ whole genome shotgun (WGS) entry which is preliminary data.</text>
</comment>
<reference evidence="2" key="1">
    <citation type="journal article" date="2019" name="Sci. Rep.">
        <title>Draft genome of Tanacetum cinerariifolium, the natural source of mosquito coil.</title>
        <authorList>
            <person name="Yamashiro T."/>
            <person name="Shiraishi A."/>
            <person name="Satake H."/>
            <person name="Nakayama K."/>
        </authorList>
    </citation>
    <scope>NUCLEOTIDE SEQUENCE</scope>
</reference>
<dbReference type="EMBL" id="BKCJ010423835">
    <property type="protein sequence ID" value="GFA43697.1"/>
    <property type="molecule type" value="Genomic_DNA"/>
</dbReference>
<name>A0A699JL62_TANCI</name>
<organism evidence="2">
    <name type="scientific">Tanacetum cinerariifolium</name>
    <name type="common">Dalmatian daisy</name>
    <name type="synonym">Chrysanthemum cinerariifolium</name>
    <dbReference type="NCBI Taxonomy" id="118510"/>
    <lineage>
        <taxon>Eukaryota</taxon>
        <taxon>Viridiplantae</taxon>
        <taxon>Streptophyta</taxon>
        <taxon>Embryophyta</taxon>
        <taxon>Tracheophyta</taxon>
        <taxon>Spermatophyta</taxon>
        <taxon>Magnoliopsida</taxon>
        <taxon>eudicotyledons</taxon>
        <taxon>Gunneridae</taxon>
        <taxon>Pentapetalae</taxon>
        <taxon>asterids</taxon>
        <taxon>campanulids</taxon>
        <taxon>Asterales</taxon>
        <taxon>Asteraceae</taxon>
        <taxon>Asteroideae</taxon>
        <taxon>Anthemideae</taxon>
        <taxon>Anthemidinae</taxon>
        <taxon>Tanacetum</taxon>
    </lineage>
</organism>
<feature type="region of interest" description="Disordered" evidence="1">
    <location>
        <begin position="77"/>
        <end position="99"/>
    </location>
</feature>
<evidence type="ECO:0000256" key="1">
    <source>
        <dbReference type="SAM" id="MobiDB-lite"/>
    </source>
</evidence>
<gene>
    <name evidence="2" type="ORF">Tci_615669</name>
</gene>